<evidence type="ECO:0000256" key="6">
    <source>
        <dbReference type="ARBA" id="ARBA00023316"/>
    </source>
</evidence>
<dbReference type="Proteomes" id="UP000305778">
    <property type="component" value="Unassembled WGS sequence"/>
</dbReference>
<dbReference type="InterPro" id="IPR050644">
    <property type="entry name" value="PG_Glycine_Bridge_Synth"/>
</dbReference>
<keyword evidence="3" id="KW-0133">Cell shape</keyword>
<reference evidence="7 8" key="1">
    <citation type="submission" date="2019-04" db="EMBL/GenBank/DDBJ databases">
        <title>Streptomyces oryziradicis sp. nov., a novel actinomycete isolated from rhizosphere soil of rice (Oryza sativa L.).</title>
        <authorList>
            <person name="Li C."/>
        </authorList>
    </citation>
    <scope>NUCLEOTIDE SEQUENCE [LARGE SCALE GENOMIC DNA]</scope>
    <source>
        <strain evidence="7 8">NEAU-C40</strain>
    </source>
</reference>
<dbReference type="GO" id="GO:0071555">
    <property type="term" value="P:cell wall organization"/>
    <property type="evidence" value="ECO:0007669"/>
    <property type="project" value="UniProtKB-KW"/>
</dbReference>
<keyword evidence="5" id="KW-0012">Acyltransferase</keyword>
<sequence length="379" mass="43266">MSLTLRTISREQHLAYIQSLPSASHMQVPAWADVKNEWRSESLGWFDDRNSGLDKHGGLVGVGLVLYRQIPKVKRYLAYLPEGPVINWYAPNLDEWLTPLLSHLKQQGAFTVKMGPPVVIRRWDSVAIKSGIADPDVKRLRDVEATVIEPRAFEVADRLRRMGWQQGEDGGAGFGDVQPRYVFQVPLENRSLEDVQKGFNQLWRRNIKKAEKLGVEVVQGGYDDLPVWQELYEVTAVRDHFRPRPLSYFQRMWTALNSEDPNRMRLYLATHEGEAVAAATMLIVGGHVWYSYGASANHKREVRPSNAMQWRMLRDAYALGASVYDLRGISDSLDESDHLFGLIQFKVGTGGQAAEYLGEWDFPLNKLLHKALDIYMSRR</sequence>
<evidence type="ECO:0000256" key="1">
    <source>
        <dbReference type="ARBA" id="ARBA00009943"/>
    </source>
</evidence>
<comment type="caution">
    <text evidence="7">The sequence shown here is derived from an EMBL/GenBank/DDBJ whole genome shotgun (WGS) entry which is preliminary data.</text>
</comment>
<keyword evidence="2 7" id="KW-0808">Transferase</keyword>
<evidence type="ECO:0000256" key="5">
    <source>
        <dbReference type="ARBA" id="ARBA00023315"/>
    </source>
</evidence>
<evidence type="ECO:0000256" key="4">
    <source>
        <dbReference type="ARBA" id="ARBA00022984"/>
    </source>
</evidence>
<dbReference type="OrthoDB" id="9793335at2"/>
<dbReference type="PANTHER" id="PTHR36174:SF1">
    <property type="entry name" value="LIPID II:GLYCINE GLYCYLTRANSFERASE"/>
    <property type="match status" value="1"/>
</dbReference>
<dbReference type="RefSeq" id="WP_136723415.1">
    <property type="nucleotide sequence ID" value="NZ_JAOPYF010000280.1"/>
</dbReference>
<keyword evidence="4" id="KW-0573">Peptidoglycan synthesis</keyword>
<proteinExistence type="inferred from homology"/>
<dbReference type="Gene3D" id="3.40.630.30">
    <property type="match status" value="2"/>
</dbReference>
<accession>A0A4U0SQH8</accession>
<name>A0A4U0SQH8_9ACTN</name>
<dbReference type="AlphaFoldDB" id="A0A4U0SQH8"/>
<dbReference type="EMBL" id="SUMC01000008">
    <property type="protein sequence ID" value="TKA11463.1"/>
    <property type="molecule type" value="Genomic_DNA"/>
</dbReference>
<dbReference type="PANTHER" id="PTHR36174">
    <property type="entry name" value="LIPID II:GLYCINE GLYCYLTRANSFERASE"/>
    <property type="match status" value="1"/>
</dbReference>
<organism evidence="7 8">
    <name type="scientific">Actinacidiphila oryziradicis</name>
    <dbReference type="NCBI Taxonomy" id="2571141"/>
    <lineage>
        <taxon>Bacteria</taxon>
        <taxon>Bacillati</taxon>
        <taxon>Actinomycetota</taxon>
        <taxon>Actinomycetes</taxon>
        <taxon>Kitasatosporales</taxon>
        <taxon>Streptomycetaceae</taxon>
        <taxon>Actinacidiphila</taxon>
    </lineage>
</organism>
<evidence type="ECO:0000313" key="8">
    <source>
        <dbReference type="Proteomes" id="UP000305778"/>
    </source>
</evidence>
<evidence type="ECO:0000256" key="3">
    <source>
        <dbReference type="ARBA" id="ARBA00022960"/>
    </source>
</evidence>
<keyword evidence="8" id="KW-1185">Reference proteome</keyword>
<comment type="similarity">
    <text evidence="1">Belongs to the FemABX family.</text>
</comment>
<dbReference type="Pfam" id="PF02388">
    <property type="entry name" value="FemAB"/>
    <property type="match status" value="2"/>
</dbReference>
<dbReference type="GO" id="GO:0008360">
    <property type="term" value="P:regulation of cell shape"/>
    <property type="evidence" value="ECO:0007669"/>
    <property type="project" value="UniProtKB-KW"/>
</dbReference>
<dbReference type="GO" id="GO:0009252">
    <property type="term" value="P:peptidoglycan biosynthetic process"/>
    <property type="evidence" value="ECO:0007669"/>
    <property type="project" value="UniProtKB-KW"/>
</dbReference>
<dbReference type="InterPro" id="IPR003447">
    <property type="entry name" value="FEMABX"/>
</dbReference>
<protein>
    <submittedName>
        <fullName evidence="7">Peptidoglycan bridge formation glycyltransferase FemA/FemB family protein</fullName>
    </submittedName>
</protein>
<dbReference type="GO" id="GO:0016755">
    <property type="term" value="F:aminoacyltransferase activity"/>
    <property type="evidence" value="ECO:0007669"/>
    <property type="project" value="InterPro"/>
</dbReference>
<dbReference type="InterPro" id="IPR016181">
    <property type="entry name" value="Acyl_CoA_acyltransferase"/>
</dbReference>
<dbReference type="SUPFAM" id="SSF55729">
    <property type="entry name" value="Acyl-CoA N-acyltransferases (Nat)"/>
    <property type="match status" value="2"/>
</dbReference>
<dbReference type="PROSITE" id="PS51191">
    <property type="entry name" value="FEMABX"/>
    <property type="match status" value="1"/>
</dbReference>
<evidence type="ECO:0000256" key="2">
    <source>
        <dbReference type="ARBA" id="ARBA00022679"/>
    </source>
</evidence>
<keyword evidence="6" id="KW-0961">Cell wall biogenesis/degradation</keyword>
<gene>
    <name evidence="7" type="ORF">FCI23_11580</name>
</gene>
<evidence type="ECO:0000313" key="7">
    <source>
        <dbReference type="EMBL" id="TKA11463.1"/>
    </source>
</evidence>